<dbReference type="EMBL" id="CAXLJM020000046">
    <property type="protein sequence ID" value="CAL8111244.1"/>
    <property type="molecule type" value="Genomic_DNA"/>
</dbReference>
<comment type="caution">
    <text evidence="1">The sequence shown here is derived from an EMBL/GenBank/DDBJ whole genome shotgun (WGS) entry which is preliminary data.</text>
</comment>
<sequence length="101" mass="11574">MLTSNWLCQNTIRSIASHLSYKSTDHTSDADDDSGQFYDEIAYVLVDIEQPEDYGSPVRGHIAEAYVKTVTRPLSKETSDKLKHQIKIPENCKQFRVPRMN</sequence>
<reference evidence="1 2" key="1">
    <citation type="submission" date="2024-08" db="EMBL/GenBank/DDBJ databases">
        <authorList>
            <person name="Cucini C."/>
            <person name="Frati F."/>
        </authorList>
    </citation>
    <scope>NUCLEOTIDE SEQUENCE [LARGE SCALE GENOMIC DNA]</scope>
</reference>
<name>A0ABP1QVD3_9HEXA</name>
<proteinExistence type="predicted"/>
<dbReference type="Proteomes" id="UP001642540">
    <property type="component" value="Unassembled WGS sequence"/>
</dbReference>
<gene>
    <name evidence="1" type="ORF">ODALV1_LOCUS14860</name>
</gene>
<protein>
    <submittedName>
        <fullName evidence="1">Uncharacterized protein</fullName>
    </submittedName>
</protein>
<accession>A0ABP1QVD3</accession>
<evidence type="ECO:0000313" key="2">
    <source>
        <dbReference type="Proteomes" id="UP001642540"/>
    </source>
</evidence>
<evidence type="ECO:0000313" key="1">
    <source>
        <dbReference type="EMBL" id="CAL8111244.1"/>
    </source>
</evidence>
<organism evidence="1 2">
    <name type="scientific">Orchesella dallaii</name>
    <dbReference type="NCBI Taxonomy" id="48710"/>
    <lineage>
        <taxon>Eukaryota</taxon>
        <taxon>Metazoa</taxon>
        <taxon>Ecdysozoa</taxon>
        <taxon>Arthropoda</taxon>
        <taxon>Hexapoda</taxon>
        <taxon>Collembola</taxon>
        <taxon>Entomobryomorpha</taxon>
        <taxon>Entomobryoidea</taxon>
        <taxon>Orchesellidae</taxon>
        <taxon>Orchesellinae</taxon>
        <taxon>Orchesella</taxon>
    </lineage>
</organism>
<keyword evidence="2" id="KW-1185">Reference proteome</keyword>